<feature type="transmembrane region" description="Helical" evidence="2">
    <location>
        <begin position="54"/>
        <end position="74"/>
    </location>
</feature>
<comment type="caution">
    <text evidence="3">The sequence shown here is derived from an EMBL/GenBank/DDBJ whole genome shotgun (WGS) entry which is preliminary data.</text>
</comment>
<keyword evidence="2" id="KW-0472">Membrane</keyword>
<dbReference type="InterPro" id="IPR036259">
    <property type="entry name" value="MFS_trans_sf"/>
</dbReference>
<dbReference type="Proteomes" id="UP000318571">
    <property type="component" value="Chromosome 5"/>
</dbReference>
<accession>A0A553PFU5</accession>
<feature type="transmembrane region" description="Helical" evidence="2">
    <location>
        <begin position="190"/>
        <end position="213"/>
    </location>
</feature>
<evidence type="ECO:0000313" key="4">
    <source>
        <dbReference type="Proteomes" id="UP000318571"/>
    </source>
</evidence>
<keyword evidence="4" id="KW-1185">Reference proteome</keyword>
<reference evidence="3 4" key="1">
    <citation type="journal article" date="2018" name="Nat. Ecol. Evol.">
        <title>Genomic signatures of mitonuclear coevolution across populations of Tigriopus californicus.</title>
        <authorList>
            <person name="Barreto F.S."/>
            <person name="Watson E.T."/>
            <person name="Lima T.G."/>
            <person name="Willett C.S."/>
            <person name="Edmands S."/>
            <person name="Li W."/>
            <person name="Burton R.S."/>
        </authorList>
    </citation>
    <scope>NUCLEOTIDE SEQUENCE [LARGE SCALE GENOMIC DNA]</scope>
    <source>
        <strain evidence="3 4">San Diego</strain>
    </source>
</reference>
<feature type="non-terminal residue" evidence="3">
    <location>
        <position position="219"/>
    </location>
</feature>
<protein>
    <recommendedName>
        <fullName evidence="5">Major facilitator superfamily (MFS) profile domain-containing protein</fullName>
    </recommendedName>
</protein>
<dbReference type="InterPro" id="IPR050327">
    <property type="entry name" value="Proton-linked_MCT"/>
</dbReference>
<dbReference type="Gene3D" id="1.20.1250.20">
    <property type="entry name" value="MFS general substrate transporter like domains"/>
    <property type="match status" value="1"/>
</dbReference>
<feature type="region of interest" description="Disordered" evidence="1">
    <location>
        <begin position="157"/>
        <end position="178"/>
    </location>
</feature>
<name>A0A553PFU5_TIGCA</name>
<evidence type="ECO:0000256" key="2">
    <source>
        <dbReference type="SAM" id="Phobius"/>
    </source>
</evidence>
<feature type="transmembrane region" description="Helical" evidence="2">
    <location>
        <begin position="28"/>
        <end position="48"/>
    </location>
</feature>
<keyword evidence="2" id="KW-0812">Transmembrane</keyword>
<sequence length="219" mass="24404">SLGAVSLSVSLLVSPLTVAICRRKSTRLTAVLGGLITSLACLFTSFASQFHQLFFSYGIFFGIGVGMSRDAALLMIGQYFKRRREWVEMVFSSGSGLGMALMTVFLHTSIKGLGWRLGLQCVTFSMLFAFILGTFYRSASLYHPQRRAILHLKSQRRKIKNKDKDKNRAAQEDKPPYFDGTTLKSRTIQILLVSILVSSMGLYTPVFFLVSAFKDTATK</sequence>
<dbReference type="Pfam" id="PF07690">
    <property type="entry name" value="MFS_1"/>
    <property type="match status" value="1"/>
</dbReference>
<dbReference type="OMA" id="WVEMVFS"/>
<dbReference type="GO" id="GO:0022857">
    <property type="term" value="F:transmembrane transporter activity"/>
    <property type="evidence" value="ECO:0007669"/>
    <property type="project" value="InterPro"/>
</dbReference>
<dbReference type="PANTHER" id="PTHR11360:SF251">
    <property type="entry name" value="MAJOR FACILITATOR SUPERFAMILY (MFS) PROFILE DOMAIN-CONTAINING PROTEIN"/>
    <property type="match status" value="1"/>
</dbReference>
<feature type="compositionally biased region" description="Basic and acidic residues" evidence="1">
    <location>
        <begin position="162"/>
        <end position="176"/>
    </location>
</feature>
<proteinExistence type="predicted"/>
<dbReference type="PANTHER" id="PTHR11360">
    <property type="entry name" value="MONOCARBOXYLATE TRANSPORTER"/>
    <property type="match status" value="1"/>
</dbReference>
<dbReference type="AlphaFoldDB" id="A0A553PFU5"/>
<evidence type="ECO:0000313" key="3">
    <source>
        <dbReference type="EMBL" id="TRY76549.1"/>
    </source>
</evidence>
<gene>
    <name evidence="3" type="ORF">TCAL_11395</name>
</gene>
<evidence type="ECO:0008006" key="5">
    <source>
        <dbReference type="Google" id="ProtNLM"/>
    </source>
</evidence>
<dbReference type="SUPFAM" id="SSF103473">
    <property type="entry name" value="MFS general substrate transporter"/>
    <property type="match status" value="1"/>
</dbReference>
<organism evidence="3 4">
    <name type="scientific">Tigriopus californicus</name>
    <name type="common">Marine copepod</name>
    <dbReference type="NCBI Taxonomy" id="6832"/>
    <lineage>
        <taxon>Eukaryota</taxon>
        <taxon>Metazoa</taxon>
        <taxon>Ecdysozoa</taxon>
        <taxon>Arthropoda</taxon>
        <taxon>Crustacea</taxon>
        <taxon>Multicrustacea</taxon>
        <taxon>Hexanauplia</taxon>
        <taxon>Copepoda</taxon>
        <taxon>Harpacticoida</taxon>
        <taxon>Harpacticidae</taxon>
        <taxon>Tigriopus</taxon>
    </lineage>
</organism>
<feature type="transmembrane region" description="Helical" evidence="2">
    <location>
        <begin position="86"/>
        <end position="105"/>
    </location>
</feature>
<dbReference type="EMBL" id="VCGU01000004">
    <property type="protein sequence ID" value="TRY76549.1"/>
    <property type="molecule type" value="Genomic_DNA"/>
</dbReference>
<keyword evidence="2" id="KW-1133">Transmembrane helix</keyword>
<feature type="transmembrane region" description="Helical" evidence="2">
    <location>
        <begin position="117"/>
        <end position="136"/>
    </location>
</feature>
<feature type="non-terminal residue" evidence="3">
    <location>
        <position position="1"/>
    </location>
</feature>
<dbReference type="InterPro" id="IPR011701">
    <property type="entry name" value="MFS"/>
</dbReference>
<evidence type="ECO:0000256" key="1">
    <source>
        <dbReference type="SAM" id="MobiDB-lite"/>
    </source>
</evidence>